<organism evidence="1 2">
    <name type="scientific">Pyrobaculum calidifontis (strain DSM 21063 / JCM 11548 / VA1)</name>
    <dbReference type="NCBI Taxonomy" id="410359"/>
    <lineage>
        <taxon>Archaea</taxon>
        <taxon>Thermoproteota</taxon>
        <taxon>Thermoprotei</taxon>
        <taxon>Thermoproteales</taxon>
        <taxon>Thermoproteaceae</taxon>
        <taxon>Pyrobaculum</taxon>
    </lineage>
</organism>
<keyword evidence="2" id="KW-1185">Reference proteome</keyword>
<dbReference type="OrthoDB" id="26852at2157"/>
<protein>
    <recommendedName>
        <fullName evidence="3">SirA family protein</fullName>
    </recommendedName>
</protein>
<dbReference type="AlphaFoldDB" id="A3MW13"/>
<name>A3MW13_PYRCJ</name>
<dbReference type="RefSeq" id="WP_011850088.1">
    <property type="nucleotide sequence ID" value="NC_009073.1"/>
</dbReference>
<gene>
    <name evidence="1" type="ordered locus">Pcal_1410</name>
</gene>
<dbReference type="KEGG" id="pcl:Pcal_1410"/>
<dbReference type="eggNOG" id="arCOG07052">
    <property type="taxonomic scope" value="Archaea"/>
</dbReference>
<dbReference type="EMBL" id="CP000561">
    <property type="protein sequence ID" value="ABO08830.1"/>
    <property type="molecule type" value="Genomic_DNA"/>
</dbReference>
<reference evidence="1" key="1">
    <citation type="submission" date="2007-02" db="EMBL/GenBank/DDBJ databases">
        <title>Complete sequence of Pyrobaculum calidifontis JCM 11548.</title>
        <authorList>
            <consortium name="US DOE Joint Genome Institute"/>
            <person name="Copeland A."/>
            <person name="Lucas S."/>
            <person name="Lapidus A."/>
            <person name="Barry K."/>
            <person name="Glavina del Rio T."/>
            <person name="Dalin E."/>
            <person name="Tice H."/>
            <person name="Pitluck S."/>
            <person name="Chain P."/>
            <person name="Malfatti S."/>
            <person name="Shin M."/>
            <person name="Vergez L."/>
            <person name="Schmutz J."/>
            <person name="Larimer F."/>
            <person name="Land M."/>
            <person name="Hauser L."/>
            <person name="Kyrpides N."/>
            <person name="Mikhailova N."/>
            <person name="Cozen A.E."/>
            <person name="Fitz-Gibbon S.T."/>
            <person name="House C.H."/>
            <person name="Saltikov C."/>
            <person name="Lowe T.M."/>
            <person name="Richardson P."/>
        </authorList>
    </citation>
    <scope>NUCLEOTIDE SEQUENCE [LARGE SCALE GENOMIC DNA]</scope>
    <source>
        <strain evidence="1">JCM 11548</strain>
    </source>
</reference>
<sequence>MEKVVILREDACGKLGLKHPAYIVMEKLSEVKARGGGGVLVETDDFDWALTIKAVAQGAGFKVQEERDGGRIRLLITA</sequence>
<accession>A3MW13</accession>
<dbReference type="STRING" id="410359.Pcal_1410"/>
<dbReference type="HOGENOM" id="CLU_2613775_0_0_2"/>
<evidence type="ECO:0000313" key="1">
    <source>
        <dbReference type="EMBL" id="ABO08830.1"/>
    </source>
</evidence>
<evidence type="ECO:0000313" key="2">
    <source>
        <dbReference type="Proteomes" id="UP000001431"/>
    </source>
</evidence>
<evidence type="ECO:0008006" key="3">
    <source>
        <dbReference type="Google" id="ProtNLM"/>
    </source>
</evidence>
<dbReference type="GeneID" id="4909129"/>
<proteinExistence type="predicted"/>
<dbReference type="Proteomes" id="UP000001431">
    <property type="component" value="Chromosome"/>
</dbReference>